<reference evidence="2 3" key="1">
    <citation type="submission" date="2020-02" db="EMBL/GenBank/DDBJ databases">
        <title>Draft genome sequence of Lactococcus sp. Hs30E4-3.</title>
        <authorList>
            <person name="Noda S."/>
            <person name="Yuki M."/>
            <person name="Ohkuma M."/>
        </authorList>
    </citation>
    <scope>NUCLEOTIDE SEQUENCE [LARGE SCALE GENOMIC DNA]</scope>
    <source>
        <strain evidence="2 3">Hs30E4-3</strain>
    </source>
</reference>
<dbReference type="Pfam" id="PF09669">
    <property type="entry name" value="Phage_pRha"/>
    <property type="match status" value="1"/>
</dbReference>
<dbReference type="GO" id="GO:0003677">
    <property type="term" value="F:DNA binding"/>
    <property type="evidence" value="ECO:0007669"/>
    <property type="project" value="InterPro"/>
</dbReference>
<name>A0A6A0BEC6_9LACT</name>
<evidence type="ECO:0000313" key="3">
    <source>
        <dbReference type="Proteomes" id="UP000480303"/>
    </source>
</evidence>
<dbReference type="InterPro" id="IPR014054">
    <property type="entry name" value="Phage_regulatory_Rha"/>
</dbReference>
<accession>A0A6A0BEC6</accession>
<feature type="domain" description="Antirepressor protein C-terminal" evidence="1">
    <location>
        <begin position="125"/>
        <end position="235"/>
    </location>
</feature>
<dbReference type="EMBL" id="BLLI01000052">
    <property type="protein sequence ID" value="GFH43035.1"/>
    <property type="molecule type" value="Genomic_DNA"/>
</dbReference>
<sequence>MNELTEKIVFIENDKIVTNSKQVAESFGKQHKDVLENIDNLMAENSAVKMFKETSYESRGRKFRMYLMNRDRFSLLAMGFTGKHALEFKLKYIEAFNQLEQFYNSPDMIIKRAMELQAQKIIKLETENKELKPKALFADSVSTSKTSILVGDMAKIIKSNGIDMGANRFFTWLRDNGYLIKRKGSDWNMPTQNSMNLDLFEIKETIINKPDGHVQISKTPKITGKGQIYFINKFLGA</sequence>
<dbReference type="RefSeq" id="WP_172209471.1">
    <property type="nucleotide sequence ID" value="NZ_BLLI01000052.1"/>
</dbReference>
<dbReference type="NCBIfam" id="TIGR02681">
    <property type="entry name" value="phage_pRha"/>
    <property type="match status" value="1"/>
</dbReference>
<gene>
    <name evidence="2" type="ORF">Hs30E_15860</name>
</gene>
<evidence type="ECO:0000259" key="1">
    <source>
        <dbReference type="Pfam" id="PF03374"/>
    </source>
</evidence>
<keyword evidence="3" id="KW-1185">Reference proteome</keyword>
<protein>
    <submittedName>
        <fullName evidence="2">Oxidoreductase</fullName>
    </submittedName>
</protein>
<dbReference type="InterPro" id="IPR005039">
    <property type="entry name" value="Ant_C"/>
</dbReference>
<evidence type="ECO:0000313" key="2">
    <source>
        <dbReference type="EMBL" id="GFH43035.1"/>
    </source>
</evidence>
<proteinExistence type="predicted"/>
<dbReference type="Pfam" id="PF03374">
    <property type="entry name" value="ANT"/>
    <property type="match status" value="1"/>
</dbReference>
<dbReference type="AlphaFoldDB" id="A0A6A0BEC6"/>
<dbReference type="Proteomes" id="UP000480303">
    <property type="component" value="Unassembled WGS sequence"/>
</dbReference>
<organism evidence="2 3">
    <name type="scientific">Pseudolactococcus hodotermopsidis</name>
    <dbReference type="NCBI Taxonomy" id="2709157"/>
    <lineage>
        <taxon>Bacteria</taxon>
        <taxon>Bacillati</taxon>
        <taxon>Bacillota</taxon>
        <taxon>Bacilli</taxon>
        <taxon>Lactobacillales</taxon>
        <taxon>Streptococcaceae</taxon>
        <taxon>Pseudolactococcus</taxon>
    </lineage>
</organism>
<comment type="caution">
    <text evidence="2">The sequence shown here is derived from an EMBL/GenBank/DDBJ whole genome shotgun (WGS) entry which is preliminary data.</text>
</comment>